<evidence type="ECO:0000256" key="1">
    <source>
        <dbReference type="SAM" id="MobiDB-lite"/>
    </source>
</evidence>
<dbReference type="InterPro" id="IPR017438">
    <property type="entry name" value="ATP-NAD_kinase_N"/>
</dbReference>
<accession>A0A8E2JNS0</accession>
<feature type="non-terminal residue" evidence="3">
    <location>
        <position position="234"/>
    </location>
</feature>
<protein>
    <recommendedName>
        <fullName evidence="2">DAGKc domain-containing protein</fullName>
    </recommendedName>
</protein>
<dbReference type="EMBL" id="KV750599">
    <property type="protein sequence ID" value="OCL04100.1"/>
    <property type="molecule type" value="Genomic_DNA"/>
</dbReference>
<dbReference type="PROSITE" id="PS50146">
    <property type="entry name" value="DAGK"/>
    <property type="match status" value="1"/>
</dbReference>
<dbReference type="Gene3D" id="3.40.50.10330">
    <property type="entry name" value="Probable inorganic polyphosphate/atp-NAD kinase, domain 1"/>
    <property type="match status" value="1"/>
</dbReference>
<reference evidence="3 4" key="1">
    <citation type="journal article" date="2016" name="Nat. Commun.">
        <title>Ectomycorrhizal ecology is imprinted in the genome of the dominant symbiotic fungus Cenococcum geophilum.</title>
        <authorList>
            <consortium name="DOE Joint Genome Institute"/>
            <person name="Peter M."/>
            <person name="Kohler A."/>
            <person name="Ohm R.A."/>
            <person name="Kuo A."/>
            <person name="Krutzmann J."/>
            <person name="Morin E."/>
            <person name="Arend M."/>
            <person name="Barry K.W."/>
            <person name="Binder M."/>
            <person name="Choi C."/>
            <person name="Clum A."/>
            <person name="Copeland A."/>
            <person name="Grisel N."/>
            <person name="Haridas S."/>
            <person name="Kipfer T."/>
            <person name="LaButti K."/>
            <person name="Lindquist E."/>
            <person name="Lipzen A."/>
            <person name="Maire R."/>
            <person name="Meier B."/>
            <person name="Mihaltcheva S."/>
            <person name="Molinier V."/>
            <person name="Murat C."/>
            <person name="Poggeler S."/>
            <person name="Quandt C.A."/>
            <person name="Sperisen C."/>
            <person name="Tritt A."/>
            <person name="Tisserant E."/>
            <person name="Crous P.W."/>
            <person name="Henrissat B."/>
            <person name="Nehls U."/>
            <person name="Egli S."/>
            <person name="Spatafora J.W."/>
            <person name="Grigoriev I.V."/>
            <person name="Martin F.M."/>
        </authorList>
    </citation>
    <scope>NUCLEOTIDE SEQUENCE [LARGE SCALE GENOMIC DNA]</scope>
    <source>
        <strain evidence="3 4">CBS 207.34</strain>
    </source>
</reference>
<dbReference type="Proteomes" id="UP000250140">
    <property type="component" value="Unassembled WGS sequence"/>
</dbReference>
<dbReference type="SUPFAM" id="SSF111331">
    <property type="entry name" value="NAD kinase/diacylglycerol kinase-like"/>
    <property type="match status" value="1"/>
</dbReference>
<evidence type="ECO:0000259" key="2">
    <source>
        <dbReference type="PROSITE" id="PS50146"/>
    </source>
</evidence>
<feature type="domain" description="DAGKc" evidence="2">
    <location>
        <begin position="117"/>
        <end position="234"/>
    </location>
</feature>
<evidence type="ECO:0000313" key="4">
    <source>
        <dbReference type="Proteomes" id="UP000250140"/>
    </source>
</evidence>
<proteinExistence type="predicted"/>
<name>A0A8E2JNS0_9PEZI</name>
<sequence>MEVESPENASKEATAQAQEEGIQTGVDFNYDRSTSRLTYRDPDNNEITINGADIIGAFAKPHKRPGHDIVYAVDVNQPGEPAKPPKICSVHASELPADFLNDYGVNHNEEPAQFPSGQPPNTHVIISTHSGTHLAAAFYAQAVQPVLSHLGLREHEDYSLHHTTSATTITDLTTHTLLPRANAGIQQHLILLAGDGGTIDALNALLSAPLSPAYAAPSLTLLPLGTGNALFHST</sequence>
<dbReference type="Pfam" id="PF00781">
    <property type="entry name" value="DAGK_cat"/>
    <property type="match status" value="1"/>
</dbReference>
<dbReference type="OrthoDB" id="3853857at2759"/>
<feature type="region of interest" description="Disordered" evidence="1">
    <location>
        <begin position="1"/>
        <end position="29"/>
    </location>
</feature>
<feature type="compositionally biased region" description="Polar residues" evidence="1">
    <location>
        <begin position="7"/>
        <end position="17"/>
    </location>
</feature>
<keyword evidence="4" id="KW-1185">Reference proteome</keyword>
<dbReference type="InterPro" id="IPR016064">
    <property type="entry name" value="NAD/diacylglycerol_kinase_sf"/>
</dbReference>
<gene>
    <name evidence="3" type="ORF">AOQ84DRAFT_126991</name>
</gene>
<dbReference type="AlphaFoldDB" id="A0A8E2JNS0"/>
<organism evidence="3 4">
    <name type="scientific">Glonium stellatum</name>
    <dbReference type="NCBI Taxonomy" id="574774"/>
    <lineage>
        <taxon>Eukaryota</taxon>
        <taxon>Fungi</taxon>
        <taxon>Dikarya</taxon>
        <taxon>Ascomycota</taxon>
        <taxon>Pezizomycotina</taxon>
        <taxon>Dothideomycetes</taxon>
        <taxon>Pleosporomycetidae</taxon>
        <taxon>Gloniales</taxon>
        <taxon>Gloniaceae</taxon>
        <taxon>Glonium</taxon>
    </lineage>
</organism>
<evidence type="ECO:0000313" key="3">
    <source>
        <dbReference type="EMBL" id="OCL04100.1"/>
    </source>
</evidence>
<dbReference type="GO" id="GO:0016301">
    <property type="term" value="F:kinase activity"/>
    <property type="evidence" value="ECO:0007669"/>
    <property type="project" value="InterPro"/>
</dbReference>
<dbReference type="InterPro" id="IPR001206">
    <property type="entry name" value="Diacylglycerol_kinase_cat_dom"/>
</dbReference>